<protein>
    <submittedName>
        <fullName evidence="1">Uncharacterized protein</fullName>
    </submittedName>
</protein>
<comment type="caution">
    <text evidence="1">The sequence shown here is derived from an EMBL/GenBank/DDBJ whole genome shotgun (WGS) entry which is preliminary data.</text>
</comment>
<name>A0ABR6RM00_9BURK</name>
<proteinExistence type="predicted"/>
<dbReference type="EMBL" id="JACHKZ010000051">
    <property type="protein sequence ID" value="MBB6580059.1"/>
    <property type="molecule type" value="Genomic_DNA"/>
</dbReference>
<dbReference type="Proteomes" id="UP000562492">
    <property type="component" value="Unassembled WGS sequence"/>
</dbReference>
<keyword evidence="2" id="KW-1185">Reference proteome</keyword>
<gene>
    <name evidence="1" type="ORF">HNP33_004185</name>
</gene>
<evidence type="ECO:0000313" key="2">
    <source>
        <dbReference type="Proteomes" id="UP000562492"/>
    </source>
</evidence>
<evidence type="ECO:0000313" key="1">
    <source>
        <dbReference type="EMBL" id="MBB6580059.1"/>
    </source>
</evidence>
<accession>A0ABR6RM00</accession>
<dbReference type="RefSeq" id="WP_184711715.1">
    <property type="nucleotide sequence ID" value="NZ_JACHKZ010000051.1"/>
</dbReference>
<reference evidence="1 2" key="1">
    <citation type="submission" date="2020-08" db="EMBL/GenBank/DDBJ databases">
        <title>Functional genomics of gut bacteria from endangered species of beetles.</title>
        <authorList>
            <person name="Carlos-Shanley C."/>
        </authorList>
    </citation>
    <scope>NUCLEOTIDE SEQUENCE [LARGE SCALE GENOMIC DNA]</scope>
    <source>
        <strain evidence="1 2">S00124</strain>
    </source>
</reference>
<sequence>MEEINTGGPAFGQVVELRCVRVDPCGAEEYEPALAQGGMTMRDYFASKALQGMLANAGGPIQANGISGWALVNATHDQVAAEAYAWANAMLKAREAK</sequence>
<organism evidence="1 2">
    <name type="scientific">Comamonas odontotermitis</name>
    <dbReference type="NCBI Taxonomy" id="379895"/>
    <lineage>
        <taxon>Bacteria</taxon>
        <taxon>Pseudomonadati</taxon>
        <taxon>Pseudomonadota</taxon>
        <taxon>Betaproteobacteria</taxon>
        <taxon>Burkholderiales</taxon>
        <taxon>Comamonadaceae</taxon>
        <taxon>Comamonas</taxon>
    </lineage>
</organism>